<accession>A0A0J9D0T9</accession>
<dbReference type="Proteomes" id="UP000037029">
    <property type="component" value="Plasmid pses220"/>
</dbReference>
<protein>
    <submittedName>
        <fullName evidence="1">Uncharacterized protein</fullName>
    </submittedName>
</protein>
<dbReference type="AlphaFoldDB" id="A0A0J9D0T9"/>
<proteinExistence type="predicted"/>
<gene>
    <name evidence="1" type="ORF">BV87_25000</name>
</gene>
<geneLocation type="plasmid" evidence="2">
    <name>pses220</name>
</geneLocation>
<evidence type="ECO:0000313" key="1">
    <source>
        <dbReference type="EMBL" id="ATP21732.1"/>
    </source>
</evidence>
<name>A0A0J9D0T9_SPHYA</name>
<organism evidence="1 2">
    <name type="scientific">Sphingobium yanoikuyae</name>
    <name type="common">Sphingomonas yanoikuyae</name>
    <dbReference type="NCBI Taxonomy" id="13690"/>
    <lineage>
        <taxon>Bacteria</taxon>
        <taxon>Pseudomonadati</taxon>
        <taxon>Pseudomonadota</taxon>
        <taxon>Alphaproteobacteria</taxon>
        <taxon>Sphingomonadales</taxon>
        <taxon>Sphingomonadaceae</taxon>
        <taxon>Sphingobium</taxon>
    </lineage>
</organism>
<evidence type="ECO:0000313" key="2">
    <source>
        <dbReference type="Proteomes" id="UP000037029"/>
    </source>
</evidence>
<reference evidence="1 2" key="1">
    <citation type="submission" date="2017-04" db="EMBL/GenBank/DDBJ databases">
        <title>Characterization, genome and methylation analysis of a phthalic acid esters degrading strain Sphingobium yanoikuyae SHJ.</title>
        <authorList>
            <person name="Feng L."/>
        </authorList>
    </citation>
    <scope>NUCLEOTIDE SEQUENCE [LARGE SCALE GENOMIC DNA]</scope>
    <source>
        <strain evidence="1 2">SHJ</strain>
        <plasmid evidence="2">Plasmid pses220</plasmid>
    </source>
</reference>
<dbReference type="RefSeq" id="WP_008829933.1">
    <property type="nucleotide sequence ID" value="NZ_CP020926.1"/>
</dbReference>
<dbReference type="EMBL" id="CP020926">
    <property type="protein sequence ID" value="ATP21732.1"/>
    <property type="molecule type" value="Genomic_DNA"/>
</dbReference>
<keyword evidence="1" id="KW-0614">Plasmid</keyword>
<sequence length="87" mass="9186">MAQEDLDALAAVVQDLRRDLIRLQGAFARDALLSGRHSPDSLGDLVEECGHLVPGYEGSMTEGFVEAIRNCGIEGAPFTVISGGKDG</sequence>